<dbReference type="SUPFAM" id="SSF53850">
    <property type="entry name" value="Periplasmic binding protein-like II"/>
    <property type="match status" value="1"/>
</dbReference>
<dbReference type="EMBL" id="CABHML010000073">
    <property type="protein sequence ID" value="VUW84995.1"/>
    <property type="molecule type" value="Genomic_DNA"/>
</dbReference>
<proteinExistence type="inferred from homology"/>
<dbReference type="RefSeq" id="WP_143723903.1">
    <property type="nucleotide sequence ID" value="NZ_CABHML010000073.1"/>
</dbReference>
<gene>
    <name evidence="6" type="primary">hbpA_2</name>
    <name evidence="6" type="ORF">BLONGUMMC1_02054</name>
</gene>
<dbReference type="Gene3D" id="3.10.105.10">
    <property type="entry name" value="Dipeptide-binding Protein, Domain 3"/>
    <property type="match status" value="1"/>
</dbReference>
<dbReference type="GO" id="GO:0015833">
    <property type="term" value="P:peptide transport"/>
    <property type="evidence" value="ECO:0007669"/>
    <property type="project" value="TreeGrafter"/>
</dbReference>
<dbReference type="PIRSF" id="PIRSF002741">
    <property type="entry name" value="MppA"/>
    <property type="match status" value="1"/>
</dbReference>
<dbReference type="PROSITE" id="PS51257">
    <property type="entry name" value="PROKAR_LIPOPROTEIN"/>
    <property type="match status" value="1"/>
</dbReference>
<dbReference type="InterPro" id="IPR023765">
    <property type="entry name" value="SBP_5_CS"/>
</dbReference>
<dbReference type="PANTHER" id="PTHR30290:SF81">
    <property type="entry name" value="OLIGOPEPTIDE-BINDING PROTEIN OPPA"/>
    <property type="match status" value="1"/>
</dbReference>
<sequence>MRKHLVAVVAAAAALLLVAGCGGTSGGSNAESTETTVDGSLNKVVVKGDPSKSPAKANGRKDTFIATINSPSGVFLPGFNDNGWDGNAQQPIFASLVVTDDSGQYIPDLAEKWDISSDQLTYTFHLRDNLKFSDGSPLTADDVAFSLTLFNDPAYSGGSDFSDIGIKGVDAYKSGKADSISGIRVIDERTITIETTKANPLTLGILGGQVLSKAYYGKDYQRGHLDYLKDLYGKPLGAGPYKLSKYVDGQEVRYVANKYYYGGEPKIRNLIFKVTSKDTALSNFQNGETDFDGFSPDKDNLDALKQLGFASVRESTVPDMSEIWINNLKAPFNDKRVRQALIYGLNRQQIINVAYKGFGQVANVYAAPTQWSYTDKGVNKYKFDPDKAGKLLDEAGWKTGSDGIREKDGRKLTVRYLTSKDTDETIPIATENYKAIGIDFQPEVLDGDTIIERWTQGGDWDLVGGFRTNGLSDPNDAISEFVSHDKSINLTGYHNEEADKLAKEGLSTQDKTKRKAIYAELYKVLNNDPPTIPLSYRQSIAAWNTRVKGVENYSTGNSDAALVLAKLSIE</sequence>
<feature type="domain" description="Solute-binding protein family 5" evidence="5">
    <location>
        <begin position="105"/>
        <end position="486"/>
    </location>
</feature>
<dbReference type="PROSITE" id="PS01040">
    <property type="entry name" value="SBP_BACTERIAL_5"/>
    <property type="match status" value="1"/>
</dbReference>
<reference evidence="6 7" key="1">
    <citation type="submission" date="2019-07" db="EMBL/GenBank/DDBJ databases">
        <authorList>
            <person name="Chang H.-W."/>
            <person name="Raman A."/>
            <person name="Venkatesh S."/>
            <person name="Gehrig J."/>
        </authorList>
    </citation>
    <scope>NUCLEOTIDE SEQUENCE [LARGE SCALE GENOMIC DNA]</scope>
    <source>
        <strain evidence="6">B.longum_ssp_infantis_4</strain>
    </source>
</reference>
<evidence type="ECO:0000256" key="4">
    <source>
        <dbReference type="SAM" id="SignalP"/>
    </source>
</evidence>
<dbReference type="Gene3D" id="3.90.76.10">
    <property type="entry name" value="Dipeptide-binding Protein, Domain 1"/>
    <property type="match status" value="1"/>
</dbReference>
<feature type="signal peptide" evidence="4">
    <location>
        <begin position="1"/>
        <end position="30"/>
    </location>
</feature>
<dbReference type="GO" id="GO:1904680">
    <property type="term" value="F:peptide transmembrane transporter activity"/>
    <property type="evidence" value="ECO:0007669"/>
    <property type="project" value="TreeGrafter"/>
</dbReference>
<dbReference type="GO" id="GO:0043190">
    <property type="term" value="C:ATP-binding cassette (ABC) transporter complex"/>
    <property type="evidence" value="ECO:0007669"/>
    <property type="project" value="InterPro"/>
</dbReference>
<organism evidence="6 7">
    <name type="scientific">Bifidobacterium longum subsp. infantis</name>
    <dbReference type="NCBI Taxonomy" id="1682"/>
    <lineage>
        <taxon>Bacteria</taxon>
        <taxon>Bacillati</taxon>
        <taxon>Actinomycetota</taxon>
        <taxon>Actinomycetes</taxon>
        <taxon>Bifidobacteriales</taxon>
        <taxon>Bifidobacteriaceae</taxon>
        <taxon>Bifidobacterium</taxon>
    </lineage>
</organism>
<comment type="subcellular location">
    <subcellularLocation>
        <location evidence="1">Cell membrane</location>
        <topology evidence="1">Lipid-anchor</topology>
    </subcellularLocation>
</comment>
<dbReference type="Proteomes" id="UP000319252">
    <property type="component" value="Unassembled WGS sequence"/>
</dbReference>
<dbReference type="InterPro" id="IPR000914">
    <property type="entry name" value="SBP_5_dom"/>
</dbReference>
<feature type="chain" id="PRO_5021868998" evidence="4">
    <location>
        <begin position="31"/>
        <end position="570"/>
    </location>
</feature>
<name>A0A564S4K6_BIFLI</name>
<keyword evidence="3 4" id="KW-0732">Signal</keyword>
<dbReference type="InterPro" id="IPR030678">
    <property type="entry name" value="Peptide/Ni-bd"/>
</dbReference>
<dbReference type="Gene3D" id="3.40.190.10">
    <property type="entry name" value="Periplasmic binding protein-like II"/>
    <property type="match status" value="1"/>
</dbReference>
<evidence type="ECO:0000256" key="2">
    <source>
        <dbReference type="ARBA" id="ARBA00005695"/>
    </source>
</evidence>
<dbReference type="GO" id="GO:0042597">
    <property type="term" value="C:periplasmic space"/>
    <property type="evidence" value="ECO:0007669"/>
    <property type="project" value="UniProtKB-ARBA"/>
</dbReference>
<protein>
    <submittedName>
        <fullName evidence="6">Heme-binding protein A</fullName>
    </submittedName>
</protein>
<comment type="similarity">
    <text evidence="2">Belongs to the bacterial solute-binding protein 5 family.</text>
</comment>
<evidence type="ECO:0000256" key="1">
    <source>
        <dbReference type="ARBA" id="ARBA00004193"/>
    </source>
</evidence>
<evidence type="ECO:0000256" key="3">
    <source>
        <dbReference type="ARBA" id="ARBA00022729"/>
    </source>
</evidence>
<evidence type="ECO:0000259" key="5">
    <source>
        <dbReference type="Pfam" id="PF00496"/>
    </source>
</evidence>
<dbReference type="AlphaFoldDB" id="A0A564S4K6"/>
<dbReference type="PANTHER" id="PTHR30290">
    <property type="entry name" value="PERIPLASMIC BINDING COMPONENT OF ABC TRANSPORTER"/>
    <property type="match status" value="1"/>
</dbReference>
<dbReference type="CDD" id="cd00995">
    <property type="entry name" value="PBP2_NikA_DppA_OppA_like"/>
    <property type="match status" value="1"/>
</dbReference>
<dbReference type="InterPro" id="IPR039424">
    <property type="entry name" value="SBP_5"/>
</dbReference>
<evidence type="ECO:0000313" key="7">
    <source>
        <dbReference type="Proteomes" id="UP000319252"/>
    </source>
</evidence>
<dbReference type="Pfam" id="PF00496">
    <property type="entry name" value="SBP_bac_5"/>
    <property type="match status" value="1"/>
</dbReference>
<evidence type="ECO:0000313" key="6">
    <source>
        <dbReference type="EMBL" id="VUW84995.1"/>
    </source>
</evidence>
<accession>A0A564S4K6</accession>